<proteinExistence type="predicted"/>
<dbReference type="Proteomes" id="UP000198348">
    <property type="component" value="Unassembled WGS sequence"/>
</dbReference>
<reference evidence="7 8" key="1">
    <citation type="submission" date="2017-06" db="EMBL/GenBank/DDBJ databases">
        <authorList>
            <person name="Kim H.J."/>
            <person name="Triplett B.A."/>
        </authorList>
    </citation>
    <scope>NUCLEOTIDE SEQUENCE [LARGE SCALE GENOMIC DNA]</scope>
    <source>
        <strain evidence="7 8">DSM 45207</strain>
    </source>
</reference>
<evidence type="ECO:0000259" key="6">
    <source>
        <dbReference type="PROSITE" id="PS50977"/>
    </source>
</evidence>
<evidence type="ECO:0000313" key="7">
    <source>
        <dbReference type="EMBL" id="SNR55180.1"/>
    </source>
</evidence>
<protein>
    <submittedName>
        <fullName evidence="7">Transcriptional regulator, TetR family</fullName>
    </submittedName>
</protein>
<name>A0A238X904_9PSEU</name>
<dbReference type="SUPFAM" id="SSF48498">
    <property type="entry name" value="Tetracyclin repressor-like, C-terminal domain"/>
    <property type="match status" value="1"/>
</dbReference>
<dbReference type="InterPro" id="IPR036271">
    <property type="entry name" value="Tet_transcr_reg_TetR-rel_C_sf"/>
</dbReference>
<dbReference type="InterPro" id="IPR001647">
    <property type="entry name" value="HTH_TetR"/>
</dbReference>
<feature type="DNA-binding region" description="H-T-H motif" evidence="5">
    <location>
        <begin position="24"/>
        <end position="43"/>
    </location>
</feature>
<organism evidence="7 8">
    <name type="scientific">Haloechinothrix alba</name>
    <dbReference type="NCBI Taxonomy" id="664784"/>
    <lineage>
        <taxon>Bacteria</taxon>
        <taxon>Bacillati</taxon>
        <taxon>Actinomycetota</taxon>
        <taxon>Actinomycetes</taxon>
        <taxon>Pseudonocardiales</taxon>
        <taxon>Pseudonocardiaceae</taxon>
        <taxon>Haloechinothrix</taxon>
    </lineage>
</organism>
<dbReference type="SUPFAM" id="SSF46689">
    <property type="entry name" value="Homeodomain-like"/>
    <property type="match status" value="1"/>
</dbReference>
<evidence type="ECO:0000256" key="2">
    <source>
        <dbReference type="ARBA" id="ARBA00023015"/>
    </source>
</evidence>
<evidence type="ECO:0000256" key="1">
    <source>
        <dbReference type="ARBA" id="ARBA00022491"/>
    </source>
</evidence>
<dbReference type="OrthoDB" id="2356263at2"/>
<dbReference type="AlphaFoldDB" id="A0A238X904"/>
<dbReference type="Pfam" id="PF00440">
    <property type="entry name" value="TetR_N"/>
    <property type="match status" value="1"/>
</dbReference>
<dbReference type="GO" id="GO:0000976">
    <property type="term" value="F:transcription cis-regulatory region binding"/>
    <property type="evidence" value="ECO:0007669"/>
    <property type="project" value="TreeGrafter"/>
</dbReference>
<dbReference type="InterPro" id="IPR050109">
    <property type="entry name" value="HTH-type_TetR-like_transc_reg"/>
</dbReference>
<accession>A0A238X904</accession>
<dbReference type="PRINTS" id="PR00455">
    <property type="entry name" value="HTHTETR"/>
</dbReference>
<dbReference type="PROSITE" id="PS50977">
    <property type="entry name" value="HTH_TETR_2"/>
    <property type="match status" value="1"/>
</dbReference>
<keyword evidence="2" id="KW-0805">Transcription regulation</keyword>
<dbReference type="InterPro" id="IPR009057">
    <property type="entry name" value="Homeodomain-like_sf"/>
</dbReference>
<dbReference type="Gene3D" id="1.10.10.60">
    <property type="entry name" value="Homeodomain-like"/>
    <property type="match status" value="1"/>
</dbReference>
<keyword evidence="8" id="KW-1185">Reference proteome</keyword>
<dbReference type="PANTHER" id="PTHR30055:SF219">
    <property type="entry name" value="TRANSCRIPTIONAL REGULATORY PROTEIN"/>
    <property type="match status" value="1"/>
</dbReference>
<keyword evidence="3 5" id="KW-0238">DNA-binding</keyword>
<dbReference type="EMBL" id="FZNW01000009">
    <property type="protein sequence ID" value="SNR55180.1"/>
    <property type="molecule type" value="Genomic_DNA"/>
</dbReference>
<feature type="domain" description="HTH tetR-type" evidence="6">
    <location>
        <begin position="1"/>
        <end position="61"/>
    </location>
</feature>
<dbReference type="GO" id="GO:0003700">
    <property type="term" value="F:DNA-binding transcription factor activity"/>
    <property type="evidence" value="ECO:0007669"/>
    <property type="project" value="TreeGrafter"/>
</dbReference>
<evidence type="ECO:0000256" key="3">
    <source>
        <dbReference type="ARBA" id="ARBA00023125"/>
    </source>
</evidence>
<keyword evidence="4" id="KW-0804">Transcription</keyword>
<dbReference type="Gene3D" id="1.10.357.10">
    <property type="entry name" value="Tetracycline Repressor, domain 2"/>
    <property type="match status" value="1"/>
</dbReference>
<dbReference type="PANTHER" id="PTHR30055">
    <property type="entry name" value="HTH-TYPE TRANSCRIPTIONAL REGULATOR RUTR"/>
    <property type="match status" value="1"/>
</dbReference>
<keyword evidence="1" id="KW-0678">Repressor</keyword>
<evidence type="ECO:0000256" key="4">
    <source>
        <dbReference type="ARBA" id="ARBA00023163"/>
    </source>
</evidence>
<dbReference type="RefSeq" id="WP_089301406.1">
    <property type="nucleotide sequence ID" value="NZ_FZNW01000009.1"/>
</dbReference>
<dbReference type="InterPro" id="IPR039538">
    <property type="entry name" value="BetI_C"/>
</dbReference>
<dbReference type="Pfam" id="PF13977">
    <property type="entry name" value="TetR_C_6"/>
    <property type="match status" value="1"/>
</dbReference>
<evidence type="ECO:0000256" key="5">
    <source>
        <dbReference type="PROSITE-ProRule" id="PRU00335"/>
    </source>
</evidence>
<sequence>MGHREDLLAAARRLLEDKGYAHITARDLVAASDTNLASIGYHFGSKAGLLNAAIEEALDEWTEQLADIAMSATDATPVERAHITWVALLENLDSKRALFVSFMEAVAQADRSPELREQFAKRYQHVRGRVAELVATSMAERLSADDPRAAAIASFVIATCDGLALQWLLDPGEVPSAEQLRSGLDLVWSMSGGYGRGPGEQAEPGSE</sequence>
<evidence type="ECO:0000313" key="8">
    <source>
        <dbReference type="Proteomes" id="UP000198348"/>
    </source>
</evidence>
<gene>
    <name evidence="7" type="ORF">SAMN06265360_109175</name>
</gene>